<protein>
    <submittedName>
        <fullName evidence="2">Uncharacterized protein</fullName>
    </submittedName>
</protein>
<evidence type="ECO:0000313" key="2">
    <source>
        <dbReference type="EMBL" id="KAJ8891298.1"/>
    </source>
</evidence>
<organism evidence="2 3">
    <name type="scientific">Dryococelus australis</name>
    <dbReference type="NCBI Taxonomy" id="614101"/>
    <lineage>
        <taxon>Eukaryota</taxon>
        <taxon>Metazoa</taxon>
        <taxon>Ecdysozoa</taxon>
        <taxon>Arthropoda</taxon>
        <taxon>Hexapoda</taxon>
        <taxon>Insecta</taxon>
        <taxon>Pterygota</taxon>
        <taxon>Neoptera</taxon>
        <taxon>Polyneoptera</taxon>
        <taxon>Phasmatodea</taxon>
        <taxon>Verophasmatodea</taxon>
        <taxon>Anareolatae</taxon>
        <taxon>Phasmatidae</taxon>
        <taxon>Eurycanthinae</taxon>
        <taxon>Dryococelus</taxon>
    </lineage>
</organism>
<dbReference type="EMBL" id="JARBHB010000003">
    <property type="protein sequence ID" value="KAJ8891298.1"/>
    <property type="molecule type" value="Genomic_DNA"/>
</dbReference>
<name>A0ABQ9I3S4_9NEOP</name>
<comment type="caution">
    <text evidence="2">The sequence shown here is derived from an EMBL/GenBank/DDBJ whole genome shotgun (WGS) entry which is preliminary data.</text>
</comment>
<evidence type="ECO:0000313" key="3">
    <source>
        <dbReference type="Proteomes" id="UP001159363"/>
    </source>
</evidence>
<keyword evidence="3" id="KW-1185">Reference proteome</keyword>
<reference evidence="2 3" key="1">
    <citation type="submission" date="2023-02" db="EMBL/GenBank/DDBJ databases">
        <title>LHISI_Scaffold_Assembly.</title>
        <authorList>
            <person name="Stuart O.P."/>
            <person name="Cleave R."/>
            <person name="Magrath M.J.L."/>
            <person name="Mikheyev A.S."/>
        </authorList>
    </citation>
    <scope>NUCLEOTIDE SEQUENCE [LARGE SCALE GENOMIC DNA]</scope>
    <source>
        <strain evidence="2">Daus_M_001</strain>
        <tissue evidence="2">Leg muscle</tissue>
    </source>
</reference>
<accession>A0ABQ9I3S4</accession>
<dbReference type="Proteomes" id="UP001159363">
    <property type="component" value="Chromosome 3"/>
</dbReference>
<feature type="region of interest" description="Disordered" evidence="1">
    <location>
        <begin position="22"/>
        <end position="52"/>
    </location>
</feature>
<gene>
    <name evidence="2" type="ORF">PR048_010814</name>
</gene>
<proteinExistence type="predicted"/>
<evidence type="ECO:0000256" key="1">
    <source>
        <dbReference type="SAM" id="MobiDB-lite"/>
    </source>
</evidence>
<sequence length="81" mass="9007">MKSVGDKMLVKAASPSLIRSISKNIFSSDRPSRKRHAQPPANRANNTDPNTDRYSCRQWILIGPLAQTIPDQDSSRTGIWG</sequence>